<proteinExistence type="predicted"/>
<dbReference type="EMBL" id="AAJEDC010000032">
    <property type="protein sequence ID" value="ECK9504176.1"/>
    <property type="molecule type" value="Genomic_DNA"/>
</dbReference>
<accession>A0A5Y7AMQ1</accession>
<comment type="caution">
    <text evidence="1">The sequence shown here is derived from an EMBL/GenBank/DDBJ whole genome shotgun (WGS) entry which is preliminary data.</text>
</comment>
<gene>
    <name evidence="1" type="ORF">CFSAN000522_23405</name>
</gene>
<name>A0A5Y7AMQ1_SALIN</name>
<evidence type="ECO:0000313" key="2">
    <source>
        <dbReference type="Proteomes" id="UP000427205"/>
    </source>
</evidence>
<sequence length="105" mass="12218">MDYRTWIEVSLLDELKPTYPFRTDSYAMLGNSPYSNCCDYNMAAFKLRKSSFLASDIENYFDPSYEMVGNYIKLNTIDDLIIYLGENKLSIDDFVDSSQVDDYPL</sequence>
<dbReference type="AlphaFoldDB" id="A0A5Y7AMQ1"/>
<evidence type="ECO:0000313" key="1">
    <source>
        <dbReference type="EMBL" id="ECK9504176.1"/>
    </source>
</evidence>
<organism evidence="1 2">
    <name type="scientific">Salmonella enterica subsp. enterica serovar Infantis str. CFSAN000522</name>
    <dbReference type="NCBI Taxonomy" id="1299258"/>
    <lineage>
        <taxon>Bacteria</taxon>
        <taxon>Pseudomonadati</taxon>
        <taxon>Pseudomonadota</taxon>
        <taxon>Gammaproteobacteria</taxon>
        <taxon>Enterobacterales</taxon>
        <taxon>Enterobacteriaceae</taxon>
        <taxon>Salmonella</taxon>
    </lineage>
</organism>
<protein>
    <submittedName>
        <fullName evidence="1">Uncharacterized protein</fullName>
    </submittedName>
</protein>
<reference evidence="1 2" key="1">
    <citation type="submission" date="2019-05" db="EMBL/GenBank/DDBJ databases">
        <authorList>
            <consortium name="GenomeTrakr network: Whole genome sequencing for foodborne pathogen traceback"/>
        </authorList>
    </citation>
    <scope>NUCLEOTIDE SEQUENCE [LARGE SCALE GENOMIC DNA]</scope>
    <source>
        <strain evidence="1 2">CFSAN000522</strain>
    </source>
</reference>
<dbReference type="Proteomes" id="UP000427205">
    <property type="component" value="Unassembled WGS sequence"/>
</dbReference>